<dbReference type="Gene3D" id="1.20.1250.20">
    <property type="entry name" value="MFS general substrate transporter like domains"/>
    <property type="match status" value="1"/>
</dbReference>
<evidence type="ECO:0000256" key="7">
    <source>
        <dbReference type="ARBA" id="ARBA00023136"/>
    </source>
</evidence>
<organism evidence="10">
    <name type="scientific">Theileria annulata</name>
    <dbReference type="NCBI Taxonomy" id="5874"/>
    <lineage>
        <taxon>Eukaryota</taxon>
        <taxon>Sar</taxon>
        <taxon>Alveolata</taxon>
        <taxon>Apicomplexa</taxon>
        <taxon>Aconoidasida</taxon>
        <taxon>Piroplasmida</taxon>
        <taxon>Theileriidae</taxon>
        <taxon>Theileria</taxon>
    </lineage>
</organism>
<dbReference type="GO" id="GO:0016020">
    <property type="term" value="C:membrane"/>
    <property type="evidence" value="ECO:0007669"/>
    <property type="project" value="UniProtKB-SubCell"/>
</dbReference>
<evidence type="ECO:0000256" key="2">
    <source>
        <dbReference type="ARBA" id="ARBA00006595"/>
    </source>
</evidence>
<keyword evidence="6 8" id="KW-1133">Transmembrane helix</keyword>
<dbReference type="InterPro" id="IPR036259">
    <property type="entry name" value="MFS_trans_sf"/>
</dbReference>
<feature type="transmembrane region" description="Helical" evidence="8">
    <location>
        <begin position="213"/>
        <end position="236"/>
    </location>
</feature>
<feature type="transmembrane region" description="Helical" evidence="8">
    <location>
        <begin position="448"/>
        <end position="468"/>
    </location>
</feature>
<proteinExistence type="inferred from homology"/>
<feature type="transmembrane region" description="Helical" evidence="8">
    <location>
        <begin position="409"/>
        <end position="428"/>
    </location>
</feature>
<protein>
    <submittedName>
        <fullName evidence="10">Sugar (And other) transporter/Major Facilitator Superfamily, putative</fullName>
    </submittedName>
</protein>
<evidence type="ECO:0000256" key="1">
    <source>
        <dbReference type="ARBA" id="ARBA00004141"/>
    </source>
</evidence>
<dbReference type="VEuPathDB" id="PiroplasmaDB:TA12370"/>
<dbReference type="InterPro" id="IPR052599">
    <property type="entry name" value="SLC43A_AATransporter"/>
</dbReference>
<feature type="transmembrane region" description="Helical" evidence="8">
    <location>
        <begin position="382"/>
        <end position="403"/>
    </location>
</feature>
<evidence type="ECO:0000256" key="4">
    <source>
        <dbReference type="ARBA" id="ARBA00022692"/>
    </source>
</evidence>
<feature type="transmembrane region" description="Helical" evidence="8">
    <location>
        <begin position="157"/>
        <end position="177"/>
    </location>
</feature>
<keyword evidence="3" id="KW-0813">Transport</keyword>
<evidence type="ECO:0000313" key="9">
    <source>
        <dbReference type="EMBL" id="SVP91698.1"/>
    </source>
</evidence>
<feature type="transmembrane region" description="Helical" evidence="8">
    <location>
        <begin position="100"/>
        <end position="122"/>
    </location>
</feature>
<evidence type="ECO:0000256" key="6">
    <source>
        <dbReference type="ARBA" id="ARBA00022989"/>
    </source>
</evidence>
<name>A0A3B0MQG2_THEAN</name>
<dbReference type="EMBL" id="UIVS01000002">
    <property type="protein sequence ID" value="SVP91955.1"/>
    <property type="molecule type" value="Genomic_DNA"/>
</dbReference>
<comment type="subcellular location">
    <subcellularLocation>
        <location evidence="1">Membrane</location>
        <topology evidence="1">Multi-pass membrane protein</topology>
    </subcellularLocation>
</comment>
<evidence type="ECO:0000256" key="3">
    <source>
        <dbReference type="ARBA" id="ARBA00022448"/>
    </source>
</evidence>
<accession>A0A3B0MQG2</accession>
<sequence>MTFQFRFRHPIEEFVKNDDARDARTQCKVYGANRYYFLFLTTFSLFLFGRFMWAFPSFFDMFVKSGAYLWLCTDEEIAKASLEQAVRAACEQQTMGINNIFSYLMASTFFGSIVAGSCNIVIGAKLTAMIGTACMFIGMLLISFSSEAFRLYVPGSIFVGFGIDFLVLPCFNATVLYPGRELLITSLLGASISVGMFVPILMKHVMFKTNISLSVNMLPLPILCVGVFIIACVFFPPKRFYKQGELDEALNAINVETNNGENKKTEKRKKSKKEFILSLFDIELDKVGVLKKSIFSVHFLMLNIIFMIVMITASFYMTISNRMMTEQERNYLAIGMGASVTVCLGLAYFLDKMGSMYIMWFETIFLLMSYITIAFGHKCTTIISIILYSIFTSHLNGQVWLFVVETFDSSISTLLMGLLNLIAGIVMISSPKIYDKLLTNGCKMENIIVFMIGLVGVKTAVLVFLHGWKLKVNKIE</sequence>
<dbReference type="GO" id="GO:0006865">
    <property type="term" value="P:amino acid transport"/>
    <property type="evidence" value="ECO:0007669"/>
    <property type="project" value="UniProtKB-KW"/>
</dbReference>
<gene>
    <name evidence="9" type="ORF">TAT_000188400</name>
    <name evidence="10" type="ORF">TAV_000188600</name>
</gene>
<keyword evidence="4 8" id="KW-0812">Transmembrane</keyword>
<keyword evidence="7 8" id="KW-0472">Membrane</keyword>
<dbReference type="AlphaFoldDB" id="A0A3B0MQG2"/>
<feature type="transmembrane region" description="Helical" evidence="8">
    <location>
        <begin position="183"/>
        <end position="201"/>
    </location>
</feature>
<dbReference type="Pfam" id="PF07690">
    <property type="entry name" value="MFS_1"/>
    <property type="match status" value="1"/>
</dbReference>
<keyword evidence="5" id="KW-0029">Amino-acid transport</keyword>
<evidence type="ECO:0000256" key="5">
    <source>
        <dbReference type="ARBA" id="ARBA00022970"/>
    </source>
</evidence>
<dbReference type="GO" id="GO:0022857">
    <property type="term" value="F:transmembrane transporter activity"/>
    <property type="evidence" value="ECO:0007669"/>
    <property type="project" value="InterPro"/>
</dbReference>
<feature type="transmembrane region" description="Helical" evidence="8">
    <location>
        <begin position="128"/>
        <end position="145"/>
    </location>
</feature>
<dbReference type="PANTHER" id="PTHR20772:SF2">
    <property type="entry name" value="PROTEIN FMP42"/>
    <property type="match status" value="1"/>
</dbReference>
<feature type="transmembrane region" description="Helical" evidence="8">
    <location>
        <begin position="331"/>
        <end position="350"/>
    </location>
</feature>
<reference evidence="10" key="1">
    <citation type="submission" date="2018-07" db="EMBL/GenBank/DDBJ databases">
        <authorList>
            <person name="Quirk P.G."/>
            <person name="Krulwich T.A."/>
        </authorList>
    </citation>
    <scope>NUCLEOTIDE SEQUENCE</scope>
    <source>
        <strain evidence="10">Anand</strain>
    </source>
</reference>
<evidence type="ECO:0000256" key="8">
    <source>
        <dbReference type="SAM" id="Phobius"/>
    </source>
</evidence>
<evidence type="ECO:0000313" key="10">
    <source>
        <dbReference type="EMBL" id="SVP91955.1"/>
    </source>
</evidence>
<feature type="transmembrane region" description="Helical" evidence="8">
    <location>
        <begin position="294"/>
        <end position="319"/>
    </location>
</feature>
<dbReference type="EMBL" id="UIVT01000002">
    <property type="protein sequence ID" value="SVP91698.1"/>
    <property type="molecule type" value="Genomic_DNA"/>
</dbReference>
<comment type="similarity">
    <text evidence="2">Belongs to the SLC43A transporter (TC 2.A.1.44) family.</text>
</comment>
<dbReference type="InterPro" id="IPR011701">
    <property type="entry name" value="MFS"/>
</dbReference>
<dbReference type="SUPFAM" id="SSF103473">
    <property type="entry name" value="MFS general substrate transporter"/>
    <property type="match status" value="1"/>
</dbReference>
<feature type="transmembrane region" description="Helical" evidence="8">
    <location>
        <begin position="356"/>
        <end position="375"/>
    </location>
</feature>
<dbReference type="PANTHER" id="PTHR20772">
    <property type="entry name" value="PROTEIN FMP42"/>
    <property type="match status" value="1"/>
</dbReference>
<feature type="transmembrane region" description="Helical" evidence="8">
    <location>
        <begin position="35"/>
        <end position="55"/>
    </location>
</feature>